<dbReference type="InterPro" id="IPR023404">
    <property type="entry name" value="rSAM_horseshoe"/>
</dbReference>
<dbReference type="Pfam" id="PF04055">
    <property type="entry name" value="Radical_SAM"/>
    <property type="match status" value="1"/>
</dbReference>
<dbReference type="InterPro" id="IPR036724">
    <property type="entry name" value="Cobalamin-bd_sf"/>
</dbReference>
<evidence type="ECO:0000256" key="3">
    <source>
        <dbReference type="ARBA" id="ARBA00022723"/>
    </source>
</evidence>
<comment type="caution">
    <text evidence="8">The sequence shown here is derived from an EMBL/GenBank/DDBJ whole genome shotgun (WGS) entry which is preliminary data.</text>
</comment>
<dbReference type="GO" id="GO:0051539">
    <property type="term" value="F:4 iron, 4 sulfur cluster binding"/>
    <property type="evidence" value="ECO:0007669"/>
    <property type="project" value="UniProtKB-KW"/>
</dbReference>
<organism evidence="8">
    <name type="scientific">bioreactor metagenome</name>
    <dbReference type="NCBI Taxonomy" id="1076179"/>
    <lineage>
        <taxon>unclassified sequences</taxon>
        <taxon>metagenomes</taxon>
        <taxon>ecological metagenomes</taxon>
    </lineage>
</organism>
<dbReference type="Gene3D" id="3.40.50.280">
    <property type="entry name" value="Cobalamin-binding domain"/>
    <property type="match status" value="1"/>
</dbReference>
<gene>
    <name evidence="8" type="ORF">SDC9_11241</name>
</gene>
<dbReference type="InterPro" id="IPR007197">
    <property type="entry name" value="rSAM"/>
</dbReference>
<dbReference type="SFLD" id="SFLDG01082">
    <property type="entry name" value="B12-binding_domain_containing"/>
    <property type="match status" value="1"/>
</dbReference>
<evidence type="ECO:0000256" key="1">
    <source>
        <dbReference type="ARBA" id="ARBA00001966"/>
    </source>
</evidence>
<dbReference type="SFLD" id="SFLDG01123">
    <property type="entry name" value="methyltransferase_(Class_B)"/>
    <property type="match status" value="1"/>
</dbReference>
<dbReference type="GO" id="GO:0031419">
    <property type="term" value="F:cobalamin binding"/>
    <property type="evidence" value="ECO:0007669"/>
    <property type="project" value="InterPro"/>
</dbReference>
<keyword evidence="2" id="KW-0949">S-adenosyl-L-methionine</keyword>
<evidence type="ECO:0000259" key="7">
    <source>
        <dbReference type="PROSITE" id="PS51918"/>
    </source>
</evidence>
<name>A0A644TGF7_9ZZZZ</name>
<dbReference type="Pfam" id="PF02310">
    <property type="entry name" value="B12-binding"/>
    <property type="match status" value="1"/>
</dbReference>
<dbReference type="Pfam" id="PF13311">
    <property type="entry name" value="DUF4080"/>
    <property type="match status" value="1"/>
</dbReference>
<keyword evidence="4" id="KW-0408">Iron</keyword>
<dbReference type="PROSITE" id="PS51918">
    <property type="entry name" value="RADICAL_SAM"/>
    <property type="match status" value="1"/>
</dbReference>
<dbReference type="AlphaFoldDB" id="A0A644TGF7"/>
<dbReference type="PANTHER" id="PTHR43409:SF16">
    <property type="entry name" value="SLR0320 PROTEIN"/>
    <property type="match status" value="1"/>
</dbReference>
<dbReference type="Gene3D" id="3.80.30.20">
    <property type="entry name" value="tm_1862 like domain"/>
    <property type="match status" value="1"/>
</dbReference>
<dbReference type="SFLD" id="SFLDS00029">
    <property type="entry name" value="Radical_SAM"/>
    <property type="match status" value="1"/>
</dbReference>
<dbReference type="InterPro" id="IPR006158">
    <property type="entry name" value="Cobalamin-bd"/>
</dbReference>
<dbReference type="SUPFAM" id="SSF102114">
    <property type="entry name" value="Radical SAM enzymes"/>
    <property type="match status" value="1"/>
</dbReference>
<dbReference type="InterPro" id="IPR006638">
    <property type="entry name" value="Elp3/MiaA/NifB-like_rSAM"/>
</dbReference>
<dbReference type="PROSITE" id="PS51332">
    <property type="entry name" value="B12_BINDING"/>
    <property type="match status" value="1"/>
</dbReference>
<proteinExistence type="predicted"/>
<keyword evidence="3" id="KW-0479">Metal-binding</keyword>
<dbReference type="SUPFAM" id="SSF52242">
    <property type="entry name" value="Cobalamin (vitamin B12)-binding domain"/>
    <property type="match status" value="1"/>
</dbReference>
<dbReference type="GO" id="GO:0005829">
    <property type="term" value="C:cytosol"/>
    <property type="evidence" value="ECO:0007669"/>
    <property type="project" value="TreeGrafter"/>
</dbReference>
<dbReference type="CDD" id="cd02068">
    <property type="entry name" value="radical_SAM_B12_BD"/>
    <property type="match status" value="1"/>
</dbReference>
<dbReference type="PANTHER" id="PTHR43409">
    <property type="entry name" value="ANAEROBIC MAGNESIUM-PROTOPORPHYRIN IX MONOMETHYL ESTER CYCLASE-RELATED"/>
    <property type="match status" value="1"/>
</dbReference>
<protein>
    <submittedName>
        <fullName evidence="8">Uncharacterized protein</fullName>
    </submittedName>
</protein>
<feature type="domain" description="Radical SAM core" evidence="7">
    <location>
        <begin position="173"/>
        <end position="402"/>
    </location>
</feature>
<dbReference type="InterPro" id="IPR058240">
    <property type="entry name" value="rSAM_sf"/>
</dbReference>
<evidence type="ECO:0000259" key="6">
    <source>
        <dbReference type="PROSITE" id="PS51332"/>
    </source>
</evidence>
<dbReference type="InterPro" id="IPR051198">
    <property type="entry name" value="BchE-like"/>
</dbReference>
<evidence type="ECO:0000256" key="4">
    <source>
        <dbReference type="ARBA" id="ARBA00023004"/>
    </source>
</evidence>
<dbReference type="GO" id="GO:0003824">
    <property type="term" value="F:catalytic activity"/>
    <property type="evidence" value="ECO:0007669"/>
    <property type="project" value="InterPro"/>
</dbReference>
<keyword evidence="5" id="KW-0411">Iron-sulfur</keyword>
<accession>A0A644TGF7</accession>
<dbReference type="GO" id="GO:0046872">
    <property type="term" value="F:metal ion binding"/>
    <property type="evidence" value="ECO:0007669"/>
    <property type="project" value="UniProtKB-KW"/>
</dbReference>
<sequence length="591" mass="68640">MRVLLTTLNAKYIHSSLALRNLKAYCLPDITDIAVTEYTINNTLLDILADIYSERPEVVGFACYIWNLEMTLKLADLVKKVLPEVKIILGGPEVSYEPFSILGTHNYIDYIVLGEGEETLKQLLTSLGGSCNLDSITGLAFRRADIDVVKGCAQVVDNLNSIPFAYSEADMDELEDRIIYYESSRGCPFSCQYCLSSATAGVRYYSLERVFRELKFFVDHDVKQVKFVDRTFNADKKHYLPILKFLAEQECRTNFHFEIAADLLDDEVLAFLQTVPKGRFQFEVGIQSTYNQTLNEIRRKNDWPHIVKAVSQVLSYGNIHVHLDLIVGLPYEDIDRFGQSFNDVFHLQPDMLQIGFLKLLKGSGVRERAEQHNYVHMDTPPYEVLANRYISYGEIRELKLLEDIFNFLYNSGRFRHVLLFLIQTKYNDDAFKLFRSLTLYWEEKNLHRMAHSAKSLFKQLKEFCEQVFDDEKLTIGLELLKFDALMNDHGNIRPECLPWNGDCWNQETSAFWRNEAVVTKYLGQYRFGTWREIKKNYHIEIFEAELPNYLNLSSDKEGKSVVLFDYTQADTQYFEIQPDDFWITGGEFDAL</sequence>
<dbReference type="SMART" id="SM00729">
    <property type="entry name" value="Elp3"/>
    <property type="match status" value="1"/>
</dbReference>
<reference evidence="8" key="1">
    <citation type="submission" date="2019-08" db="EMBL/GenBank/DDBJ databases">
        <authorList>
            <person name="Kucharzyk K."/>
            <person name="Murdoch R.W."/>
            <person name="Higgins S."/>
            <person name="Loffler F."/>
        </authorList>
    </citation>
    <scope>NUCLEOTIDE SEQUENCE</scope>
</reference>
<evidence type="ECO:0000256" key="2">
    <source>
        <dbReference type="ARBA" id="ARBA00022691"/>
    </source>
</evidence>
<comment type="cofactor">
    <cofactor evidence="1">
        <name>[4Fe-4S] cluster</name>
        <dbReference type="ChEBI" id="CHEBI:49883"/>
    </cofactor>
</comment>
<dbReference type="InterPro" id="IPR025288">
    <property type="entry name" value="DUF4080"/>
</dbReference>
<dbReference type="EMBL" id="VSSQ01000029">
    <property type="protein sequence ID" value="MPL65577.1"/>
    <property type="molecule type" value="Genomic_DNA"/>
</dbReference>
<dbReference type="InterPro" id="IPR034466">
    <property type="entry name" value="Methyltransferase_Class_B"/>
</dbReference>
<feature type="domain" description="B12-binding" evidence="6">
    <location>
        <begin position="1"/>
        <end position="134"/>
    </location>
</feature>
<evidence type="ECO:0000256" key="5">
    <source>
        <dbReference type="ARBA" id="ARBA00023014"/>
    </source>
</evidence>
<evidence type="ECO:0000313" key="8">
    <source>
        <dbReference type="EMBL" id="MPL65577.1"/>
    </source>
</evidence>